<dbReference type="EMBL" id="GBRH01227491">
    <property type="protein sequence ID" value="JAD70404.1"/>
    <property type="molecule type" value="Transcribed_RNA"/>
</dbReference>
<reference evidence="1" key="1">
    <citation type="submission" date="2014-09" db="EMBL/GenBank/DDBJ databases">
        <authorList>
            <person name="Magalhaes I.L.F."/>
            <person name="Oliveira U."/>
            <person name="Santos F.R."/>
            <person name="Vidigal T.H.D.A."/>
            <person name="Brescovit A.D."/>
            <person name="Santos A.J."/>
        </authorList>
    </citation>
    <scope>NUCLEOTIDE SEQUENCE</scope>
    <source>
        <tissue evidence="1">Shoot tissue taken approximately 20 cm above the soil surface</tissue>
    </source>
</reference>
<sequence length="19" mass="2377">MFSPWLHSLKQQIDFNHFT</sequence>
<proteinExistence type="predicted"/>
<evidence type="ECO:0000313" key="1">
    <source>
        <dbReference type="EMBL" id="JAD70404.1"/>
    </source>
</evidence>
<name>A0A0A9C265_ARUDO</name>
<reference evidence="1" key="2">
    <citation type="journal article" date="2015" name="Data Brief">
        <title>Shoot transcriptome of the giant reed, Arundo donax.</title>
        <authorList>
            <person name="Barrero R.A."/>
            <person name="Guerrero F.D."/>
            <person name="Moolhuijzen P."/>
            <person name="Goolsby J.A."/>
            <person name="Tidwell J."/>
            <person name="Bellgard S.E."/>
            <person name="Bellgard M.I."/>
        </authorList>
    </citation>
    <scope>NUCLEOTIDE SEQUENCE</scope>
    <source>
        <tissue evidence="1">Shoot tissue taken approximately 20 cm above the soil surface</tissue>
    </source>
</reference>
<protein>
    <submittedName>
        <fullName evidence="1">Uncharacterized protein</fullName>
    </submittedName>
</protein>
<accession>A0A0A9C265</accession>
<organism evidence="1">
    <name type="scientific">Arundo donax</name>
    <name type="common">Giant reed</name>
    <name type="synonym">Donax arundinaceus</name>
    <dbReference type="NCBI Taxonomy" id="35708"/>
    <lineage>
        <taxon>Eukaryota</taxon>
        <taxon>Viridiplantae</taxon>
        <taxon>Streptophyta</taxon>
        <taxon>Embryophyta</taxon>
        <taxon>Tracheophyta</taxon>
        <taxon>Spermatophyta</taxon>
        <taxon>Magnoliopsida</taxon>
        <taxon>Liliopsida</taxon>
        <taxon>Poales</taxon>
        <taxon>Poaceae</taxon>
        <taxon>PACMAD clade</taxon>
        <taxon>Arundinoideae</taxon>
        <taxon>Arundineae</taxon>
        <taxon>Arundo</taxon>
    </lineage>
</organism>
<dbReference type="AlphaFoldDB" id="A0A0A9C265"/>